<proteinExistence type="predicted"/>
<evidence type="ECO:0000259" key="2">
    <source>
        <dbReference type="Pfam" id="PF24709"/>
    </source>
</evidence>
<dbReference type="AlphaFoldDB" id="F8F2D6"/>
<keyword evidence="1" id="KW-1133">Transmembrane helix</keyword>
<feature type="transmembrane region" description="Helical" evidence="1">
    <location>
        <begin position="7"/>
        <end position="27"/>
    </location>
</feature>
<sequence length="88" mass="10059">MPLANSVILTIPLILFYGSIYVLVRAWREYHYQGQVDEWLAHIIHRAPRIAAILIILFVSLFSLDVFEMDASPLKILGAFLIHNIPSL</sequence>
<dbReference type="EMBL" id="CP002868">
    <property type="protein sequence ID" value="AEJ20918.1"/>
    <property type="molecule type" value="Genomic_DNA"/>
</dbReference>
<evidence type="ECO:0000256" key="1">
    <source>
        <dbReference type="SAM" id="Phobius"/>
    </source>
</evidence>
<gene>
    <name evidence="3" type="ordered locus">Spica_2823</name>
</gene>
<keyword evidence="1" id="KW-0472">Membrane</keyword>
<feature type="transmembrane region" description="Helical" evidence="1">
    <location>
        <begin position="47"/>
        <end position="67"/>
    </location>
</feature>
<keyword evidence="1" id="KW-0812">Transmembrane</keyword>
<evidence type="ECO:0000313" key="4">
    <source>
        <dbReference type="Proteomes" id="UP000000503"/>
    </source>
</evidence>
<dbReference type="Pfam" id="PF24709">
    <property type="entry name" value="DUF7670"/>
    <property type="match status" value="1"/>
</dbReference>
<protein>
    <recommendedName>
        <fullName evidence="2">DUF7670 domain-containing protein</fullName>
    </recommendedName>
</protein>
<keyword evidence="4" id="KW-1185">Reference proteome</keyword>
<dbReference type="InterPro" id="IPR056087">
    <property type="entry name" value="DUF7670"/>
</dbReference>
<name>F8F2D6_GRAC1</name>
<organism evidence="3 4">
    <name type="scientific">Gracilinema caldarium (strain ATCC 51460 / DSM 7334 / H1)</name>
    <name type="common">Treponema caldarium</name>
    <dbReference type="NCBI Taxonomy" id="744872"/>
    <lineage>
        <taxon>Bacteria</taxon>
        <taxon>Pseudomonadati</taxon>
        <taxon>Spirochaetota</taxon>
        <taxon>Spirochaetia</taxon>
        <taxon>Spirochaetales</taxon>
        <taxon>Breznakiellaceae</taxon>
        <taxon>Gracilinema</taxon>
    </lineage>
</organism>
<feature type="domain" description="DUF7670" evidence="2">
    <location>
        <begin position="41"/>
        <end position="87"/>
    </location>
</feature>
<accession>F8F2D6</accession>
<dbReference type="Proteomes" id="UP000000503">
    <property type="component" value="Chromosome"/>
</dbReference>
<dbReference type="KEGG" id="scd:Spica_2823"/>
<evidence type="ECO:0000313" key="3">
    <source>
        <dbReference type="EMBL" id="AEJ20918.1"/>
    </source>
</evidence>
<dbReference type="HOGENOM" id="CLU_2468109_0_0_12"/>
<reference evidence="4" key="1">
    <citation type="journal article" date="2013" name="Stand. Genomic Sci.">
        <title>Genome sequence of the thermophilic fresh-water bacterium Spirochaeta caldaria type strain (H1(T)), reclassification of Spirochaeta caldaria, Spirochaeta stenostrepta, and Spirochaeta zuelzerae in the genus Treponema as Treponema caldaria comb. nov., Treponema stenostrepta comb. nov., and Treponema zuelzerae comb. nov., and emendation of the genus Treponema.</title>
        <authorList>
            <person name="Abt B."/>
            <person name="Goker M."/>
            <person name="Scheuner C."/>
            <person name="Han C."/>
            <person name="Lu M."/>
            <person name="Misra M."/>
            <person name="Lapidus A."/>
            <person name="Nolan M."/>
            <person name="Lucas S."/>
            <person name="Hammon N."/>
            <person name="Deshpande S."/>
            <person name="Cheng J.F."/>
            <person name="Tapia R."/>
            <person name="Goodwin L.A."/>
            <person name="Pitluck S."/>
            <person name="Liolios K."/>
            <person name="Pagani I."/>
            <person name="Ivanova N."/>
            <person name="Mavromatis K."/>
            <person name="Mikhailova N."/>
            <person name="Huntemann M."/>
            <person name="Pati A."/>
            <person name="Chen A."/>
            <person name="Palaniappan K."/>
            <person name="Land M."/>
            <person name="Hauser L."/>
            <person name="Jeffries C.D."/>
            <person name="Rohde M."/>
            <person name="Spring S."/>
            <person name="Gronow S."/>
            <person name="Detter J.C."/>
            <person name="Bristow J."/>
            <person name="Eisen J.A."/>
            <person name="Markowitz V."/>
            <person name="Hugenholtz P."/>
            <person name="Kyrpides N.C."/>
            <person name="Woyke T."/>
            <person name="Klenk H.P."/>
        </authorList>
    </citation>
    <scope>NUCLEOTIDE SEQUENCE</scope>
    <source>
        <strain evidence="4">ATCC 51460 / DSM 7334 / H1</strain>
    </source>
</reference>